<feature type="transmembrane region" description="Helical" evidence="2">
    <location>
        <begin position="37"/>
        <end position="56"/>
    </location>
</feature>
<evidence type="ECO:0000256" key="1">
    <source>
        <dbReference type="SAM" id="MobiDB-lite"/>
    </source>
</evidence>
<feature type="compositionally biased region" description="Low complexity" evidence="1">
    <location>
        <begin position="1"/>
        <end position="12"/>
    </location>
</feature>
<dbReference type="InterPro" id="IPR011330">
    <property type="entry name" value="Glyco_hydro/deAcase_b/a-brl"/>
</dbReference>
<keyword evidence="4" id="KW-1185">Reference proteome</keyword>
<organism evidence="3 4">
    <name type="scientific">Sulfurovum xiamenensis</name>
    <dbReference type="NCBI Taxonomy" id="3019066"/>
    <lineage>
        <taxon>Bacteria</taxon>
        <taxon>Pseudomonadati</taxon>
        <taxon>Campylobacterota</taxon>
        <taxon>Epsilonproteobacteria</taxon>
        <taxon>Campylobacterales</taxon>
        <taxon>Sulfurovaceae</taxon>
        <taxon>Sulfurovum</taxon>
    </lineage>
</organism>
<keyword evidence="2" id="KW-0472">Membrane</keyword>
<dbReference type="SUPFAM" id="SSF88713">
    <property type="entry name" value="Glycoside hydrolase/deacetylase"/>
    <property type="match status" value="1"/>
</dbReference>
<proteinExistence type="predicted"/>
<keyword evidence="2" id="KW-1133">Transmembrane helix</keyword>
<dbReference type="Proteomes" id="UP001169066">
    <property type="component" value="Unassembled WGS sequence"/>
</dbReference>
<reference evidence="3" key="1">
    <citation type="submission" date="2023-01" db="EMBL/GenBank/DDBJ databases">
        <title>Sulfurovum sp. XTW-4 genome assembly.</title>
        <authorList>
            <person name="Wang J."/>
        </authorList>
    </citation>
    <scope>NUCLEOTIDE SEQUENCE</scope>
    <source>
        <strain evidence="3">XTW-4</strain>
    </source>
</reference>
<protein>
    <submittedName>
        <fullName evidence="3">Divergent polysaccharide deacetylase family protein</fullName>
    </submittedName>
</protein>
<dbReference type="PANTHER" id="PTHR30105:SF2">
    <property type="entry name" value="DIVERGENT POLYSACCHARIDE DEACETYLASE SUPERFAMILY"/>
    <property type="match status" value="1"/>
</dbReference>
<feature type="compositionally biased region" description="Basic residues" evidence="1">
    <location>
        <begin position="13"/>
        <end position="28"/>
    </location>
</feature>
<comment type="caution">
    <text evidence="3">The sequence shown here is derived from an EMBL/GenBank/DDBJ whole genome shotgun (WGS) entry which is preliminary data.</text>
</comment>
<evidence type="ECO:0000313" key="3">
    <source>
        <dbReference type="EMBL" id="MDM5264120.1"/>
    </source>
</evidence>
<dbReference type="EMBL" id="JAQIBC010000005">
    <property type="protein sequence ID" value="MDM5264120.1"/>
    <property type="molecule type" value="Genomic_DNA"/>
</dbReference>
<dbReference type="PANTHER" id="PTHR30105">
    <property type="entry name" value="UNCHARACTERIZED YIBQ-RELATED"/>
    <property type="match status" value="1"/>
</dbReference>
<evidence type="ECO:0000256" key="2">
    <source>
        <dbReference type="SAM" id="Phobius"/>
    </source>
</evidence>
<gene>
    <name evidence="3" type="ORF">PF327_07940</name>
</gene>
<name>A0ABT7QSQ3_9BACT</name>
<evidence type="ECO:0000313" key="4">
    <source>
        <dbReference type="Proteomes" id="UP001169066"/>
    </source>
</evidence>
<dbReference type="InterPro" id="IPR006837">
    <property type="entry name" value="Divergent_DAC"/>
</dbReference>
<dbReference type="Pfam" id="PF04748">
    <property type="entry name" value="Polysacc_deac_2"/>
    <property type="match status" value="1"/>
</dbReference>
<dbReference type="CDD" id="cd10936">
    <property type="entry name" value="CE4_DAC2"/>
    <property type="match status" value="1"/>
</dbReference>
<sequence length="365" mass="41732">MANQPKKTNTRSSSRKKPVQKRRARKPAKGSTFKKSFLIVLGVLLMISMVIFGYFLGQQDRMNGHRTFTQSHKSDSTESPKKLLEELSKIKTEKPREKQEIAVRKALKTERNTSEKPLPQKEMNEENVVTKEERPKIRSIQKTITSDTIEQPKLVIIIDDVTTRSQLKSIQATGIKLTPSIFPPSQRSMTSHKLAEGLEHYMIHLPMESGTAQFNQQTKTLMTNFSKEEIEARVKEIRTLFPTARYINNHTGSVFTDNYAAMRTLYKTLRKEGFLFVDSRTIASTKVPMIVEDFGDAYVARDVFIDNIHTVPYIHLQLQKAVKMAKKKGYAIAIGHPHQTTMKALSSAAVIFNDVKLIYLDELYR</sequence>
<accession>A0ABT7QSQ3</accession>
<keyword evidence="2" id="KW-0812">Transmembrane</keyword>
<dbReference type="RefSeq" id="WP_289402061.1">
    <property type="nucleotide sequence ID" value="NZ_JAQIBC010000005.1"/>
</dbReference>
<dbReference type="Gene3D" id="3.20.20.370">
    <property type="entry name" value="Glycoside hydrolase/deacetylase"/>
    <property type="match status" value="1"/>
</dbReference>
<feature type="region of interest" description="Disordered" evidence="1">
    <location>
        <begin position="107"/>
        <end position="134"/>
    </location>
</feature>
<feature type="region of interest" description="Disordered" evidence="1">
    <location>
        <begin position="1"/>
        <end position="29"/>
    </location>
</feature>